<dbReference type="InterPro" id="IPR001347">
    <property type="entry name" value="SIS_dom"/>
</dbReference>
<evidence type="ECO:0000313" key="5">
    <source>
        <dbReference type="EMBL" id="MFC3088011.1"/>
    </source>
</evidence>
<evidence type="ECO:0000259" key="4">
    <source>
        <dbReference type="PROSITE" id="PS51071"/>
    </source>
</evidence>
<accession>A0ABV7DXX5</accession>
<dbReference type="InterPro" id="IPR000281">
    <property type="entry name" value="HTH_RpiR"/>
</dbReference>
<dbReference type="Gene3D" id="1.10.10.10">
    <property type="entry name" value="Winged helix-like DNA-binding domain superfamily/Winged helix DNA-binding domain"/>
    <property type="match status" value="1"/>
</dbReference>
<dbReference type="PANTHER" id="PTHR30514:SF18">
    <property type="entry name" value="RPIR-FAMILY TRANSCRIPTIONAL REGULATOR"/>
    <property type="match status" value="1"/>
</dbReference>
<keyword evidence="1" id="KW-0805">Transcription regulation</keyword>
<protein>
    <submittedName>
        <fullName evidence="5">MurR/RpiR family transcriptional regulator</fullName>
    </submittedName>
</protein>
<keyword evidence="6" id="KW-1185">Reference proteome</keyword>
<name>A0ABV7DXX5_9RHOB</name>
<dbReference type="EMBL" id="JBHRSM010000045">
    <property type="protein sequence ID" value="MFC3088011.1"/>
    <property type="molecule type" value="Genomic_DNA"/>
</dbReference>
<dbReference type="RefSeq" id="WP_197647639.1">
    <property type="nucleotide sequence ID" value="NZ_JAEACP010000035.1"/>
</dbReference>
<sequence length="301" mass="32113">MDPAAAIEERMHAALGDLTRAERQAATYILSHFPMSALGSITTLAQAAQVSSPTIVRLVQKLGFRGYSDYQKALRAEVGRLLVAPLTLAPDGSGPAGAGTGGMAAHPLHGFSRHVVGNIEATLARIPAADFAGAAALLADPERRVAVAGGRLTHVHADYMATLLRVIRSDVTFLGGHSTDWQQALLDLRTGDVVVIFDIRRYGSDAVQLAELAAEMGGEVILVTDMGLSPAAAHARHTLACRIEMPSTWDSTATLLVVVEALLAQVQGLLADQVQIRLNRLEDYFARTRVFRAPKVGARRE</sequence>
<keyword evidence="3" id="KW-0804">Transcription</keyword>
<dbReference type="Pfam" id="PF01418">
    <property type="entry name" value="HTH_6"/>
    <property type="match status" value="1"/>
</dbReference>
<dbReference type="InterPro" id="IPR047640">
    <property type="entry name" value="RpiR-like"/>
</dbReference>
<reference evidence="6" key="1">
    <citation type="journal article" date="2019" name="Int. J. Syst. Evol. Microbiol.">
        <title>The Global Catalogue of Microorganisms (GCM) 10K type strain sequencing project: providing services to taxonomists for standard genome sequencing and annotation.</title>
        <authorList>
            <consortium name="The Broad Institute Genomics Platform"/>
            <consortium name="The Broad Institute Genome Sequencing Center for Infectious Disease"/>
            <person name="Wu L."/>
            <person name="Ma J."/>
        </authorList>
    </citation>
    <scope>NUCLEOTIDE SEQUENCE [LARGE SCALE GENOMIC DNA]</scope>
    <source>
        <strain evidence="6">KCTC 62102</strain>
    </source>
</reference>
<dbReference type="InterPro" id="IPR046348">
    <property type="entry name" value="SIS_dom_sf"/>
</dbReference>
<feature type="domain" description="HTH rpiR-type" evidence="4">
    <location>
        <begin position="5"/>
        <end position="81"/>
    </location>
</feature>
<dbReference type="Pfam" id="PF01380">
    <property type="entry name" value="SIS"/>
    <property type="match status" value="1"/>
</dbReference>
<evidence type="ECO:0000256" key="3">
    <source>
        <dbReference type="ARBA" id="ARBA00023163"/>
    </source>
</evidence>
<dbReference type="SUPFAM" id="SSF46689">
    <property type="entry name" value="Homeodomain-like"/>
    <property type="match status" value="1"/>
</dbReference>
<gene>
    <name evidence="5" type="ORF">ACFOD6_18370</name>
</gene>
<evidence type="ECO:0000313" key="6">
    <source>
        <dbReference type="Proteomes" id="UP001595445"/>
    </source>
</evidence>
<dbReference type="Proteomes" id="UP001595445">
    <property type="component" value="Unassembled WGS sequence"/>
</dbReference>
<evidence type="ECO:0000256" key="1">
    <source>
        <dbReference type="ARBA" id="ARBA00023015"/>
    </source>
</evidence>
<dbReference type="CDD" id="cd05013">
    <property type="entry name" value="SIS_RpiR"/>
    <property type="match status" value="1"/>
</dbReference>
<comment type="caution">
    <text evidence="5">The sequence shown here is derived from an EMBL/GenBank/DDBJ whole genome shotgun (WGS) entry which is preliminary data.</text>
</comment>
<organism evidence="5 6">
    <name type="scientific">Tabrizicola soli</name>
    <dbReference type="NCBI Taxonomy" id="2185115"/>
    <lineage>
        <taxon>Bacteria</taxon>
        <taxon>Pseudomonadati</taxon>
        <taxon>Pseudomonadota</taxon>
        <taxon>Alphaproteobacteria</taxon>
        <taxon>Rhodobacterales</taxon>
        <taxon>Paracoccaceae</taxon>
        <taxon>Tabrizicola</taxon>
    </lineage>
</organism>
<dbReference type="PROSITE" id="PS51071">
    <property type="entry name" value="HTH_RPIR"/>
    <property type="match status" value="1"/>
</dbReference>
<dbReference type="PANTHER" id="PTHR30514">
    <property type="entry name" value="GLUCOKINASE"/>
    <property type="match status" value="1"/>
</dbReference>
<dbReference type="InterPro" id="IPR036388">
    <property type="entry name" value="WH-like_DNA-bd_sf"/>
</dbReference>
<evidence type="ECO:0000256" key="2">
    <source>
        <dbReference type="ARBA" id="ARBA00023125"/>
    </source>
</evidence>
<dbReference type="SUPFAM" id="SSF53697">
    <property type="entry name" value="SIS domain"/>
    <property type="match status" value="1"/>
</dbReference>
<dbReference type="InterPro" id="IPR035472">
    <property type="entry name" value="RpiR-like_SIS"/>
</dbReference>
<keyword evidence="2" id="KW-0238">DNA-binding</keyword>
<dbReference type="Gene3D" id="3.40.50.10490">
    <property type="entry name" value="Glucose-6-phosphate isomerase like protein, domain 1"/>
    <property type="match status" value="1"/>
</dbReference>
<dbReference type="InterPro" id="IPR009057">
    <property type="entry name" value="Homeodomain-like_sf"/>
</dbReference>
<proteinExistence type="predicted"/>